<feature type="transmembrane region" description="Helical" evidence="7">
    <location>
        <begin position="217"/>
        <end position="235"/>
    </location>
</feature>
<dbReference type="GO" id="GO:0016192">
    <property type="term" value="P:vesicle-mediated transport"/>
    <property type="evidence" value="ECO:0007669"/>
    <property type="project" value="UniProtKB-ARBA"/>
</dbReference>
<evidence type="ECO:0000256" key="4">
    <source>
        <dbReference type="ARBA" id="ARBA00022692"/>
    </source>
</evidence>
<dbReference type="PANTHER" id="PTHR19317:SF1">
    <property type="entry name" value="PRA1 FAMILY PROTEIN H"/>
    <property type="match status" value="1"/>
</dbReference>
<dbReference type="GO" id="GO:0005783">
    <property type="term" value="C:endoplasmic reticulum"/>
    <property type="evidence" value="ECO:0007669"/>
    <property type="project" value="UniProtKB-ARBA"/>
</dbReference>
<evidence type="ECO:0000256" key="3">
    <source>
        <dbReference type="ARBA" id="ARBA00006483"/>
    </source>
</evidence>
<gene>
    <name evidence="8" type="ORF">R1sor_013076</name>
</gene>
<keyword evidence="5 7" id="KW-1133">Transmembrane helix</keyword>
<evidence type="ECO:0000256" key="1">
    <source>
        <dbReference type="ARBA" id="ARBA00002501"/>
    </source>
</evidence>
<dbReference type="PANTHER" id="PTHR19317">
    <property type="entry name" value="PRENYLATED RAB ACCEPTOR 1-RELATED"/>
    <property type="match status" value="1"/>
</dbReference>
<dbReference type="AlphaFoldDB" id="A0ABD3H874"/>
<dbReference type="Proteomes" id="UP001633002">
    <property type="component" value="Unassembled WGS sequence"/>
</dbReference>
<organism evidence="8 9">
    <name type="scientific">Riccia sorocarpa</name>
    <dbReference type="NCBI Taxonomy" id="122646"/>
    <lineage>
        <taxon>Eukaryota</taxon>
        <taxon>Viridiplantae</taxon>
        <taxon>Streptophyta</taxon>
        <taxon>Embryophyta</taxon>
        <taxon>Marchantiophyta</taxon>
        <taxon>Marchantiopsida</taxon>
        <taxon>Marchantiidae</taxon>
        <taxon>Marchantiales</taxon>
        <taxon>Ricciaceae</taxon>
        <taxon>Riccia</taxon>
    </lineage>
</organism>
<accession>A0ABD3H874</accession>
<keyword evidence="9" id="KW-1185">Reference proteome</keyword>
<keyword evidence="7" id="KW-0813">Transport</keyword>
<dbReference type="EMBL" id="JBJQOH010000004">
    <property type="protein sequence ID" value="KAL3686767.1"/>
    <property type="molecule type" value="Genomic_DNA"/>
</dbReference>
<comment type="similarity">
    <text evidence="3 7">Belongs to the PRA1 family.</text>
</comment>
<keyword evidence="4 7" id="KW-0812">Transmembrane</keyword>
<comment type="function">
    <text evidence="1 7">May be involved in both secretory and endocytic intracellular trafficking in the endosomal/prevacuolar compartments.</text>
</comment>
<dbReference type="Pfam" id="PF03208">
    <property type="entry name" value="PRA1"/>
    <property type="match status" value="1"/>
</dbReference>
<evidence type="ECO:0000256" key="7">
    <source>
        <dbReference type="RuleBase" id="RU363107"/>
    </source>
</evidence>
<name>A0ABD3H874_9MARC</name>
<reference evidence="8 9" key="1">
    <citation type="submission" date="2024-09" db="EMBL/GenBank/DDBJ databases">
        <title>Chromosome-scale assembly of Riccia sorocarpa.</title>
        <authorList>
            <person name="Paukszto L."/>
        </authorList>
    </citation>
    <scope>NUCLEOTIDE SEQUENCE [LARGE SCALE GENOMIC DNA]</scope>
    <source>
        <strain evidence="8">LP-2024</strain>
        <tissue evidence="8">Aerial parts of the thallus</tissue>
    </source>
</reference>
<dbReference type="InterPro" id="IPR004895">
    <property type="entry name" value="Prenylated_rab_accept_PRA1"/>
</dbReference>
<keyword evidence="6 7" id="KW-0472">Membrane</keyword>
<evidence type="ECO:0000256" key="5">
    <source>
        <dbReference type="ARBA" id="ARBA00022989"/>
    </source>
</evidence>
<evidence type="ECO:0000256" key="2">
    <source>
        <dbReference type="ARBA" id="ARBA00004141"/>
    </source>
</evidence>
<dbReference type="GO" id="GO:0016020">
    <property type="term" value="C:membrane"/>
    <property type="evidence" value="ECO:0007669"/>
    <property type="project" value="UniProtKB-SubCell"/>
</dbReference>
<feature type="transmembrane region" description="Helical" evidence="7">
    <location>
        <begin position="142"/>
        <end position="159"/>
    </location>
</feature>
<comment type="caution">
    <text evidence="8">The sequence shown here is derived from an EMBL/GenBank/DDBJ whole genome shotgun (WGS) entry which is preliminary data.</text>
</comment>
<protein>
    <recommendedName>
        <fullName evidence="7">PRA1 family protein</fullName>
    </recommendedName>
</protein>
<comment type="subcellular location">
    <subcellularLocation>
        <location evidence="2 7">Membrane</location>
        <topology evidence="2 7">Multi-pass membrane protein</topology>
    </subcellularLocation>
</comment>
<evidence type="ECO:0000313" key="8">
    <source>
        <dbReference type="EMBL" id="KAL3686767.1"/>
    </source>
</evidence>
<evidence type="ECO:0000313" key="9">
    <source>
        <dbReference type="Proteomes" id="UP001633002"/>
    </source>
</evidence>
<proteinExistence type="inferred from homology"/>
<evidence type="ECO:0000256" key="6">
    <source>
        <dbReference type="ARBA" id="ARBA00023136"/>
    </source>
</evidence>
<sequence>MFGLKNVHKFPEGESNAKCAFVTHTPDEFSGVVSGFGCGIRRRFRLLLSTFEAWLRESGHLEILDKCNLDQGRPQRRNSLSNSVKALRINPFKSLTVEDCCKGPVSWTGEFLDCGLGPKETYSLPRSLTQAKLRMEENIKRYTGNYLVLAMVVVLCYLYKIPVALLGIMSILALWDTVRVYLNTRGLTQTSLRFRALQILGNLGTVFIMIYCKVAVALAWACLTSLIVVVGHSMLRRITVTKHPPKPAVMKLQIKPAELRT</sequence>